<dbReference type="eggNOG" id="COG0015">
    <property type="taxonomic scope" value="Bacteria"/>
</dbReference>
<dbReference type="NCBIfam" id="TIGR02426">
    <property type="entry name" value="protocat_pcaB"/>
    <property type="match status" value="1"/>
</dbReference>
<reference evidence="4 5" key="1">
    <citation type="journal article" date="2009" name="Stand. Genomic Sci.">
        <title>Complete genome sequence of Actinosynnema mirum type strain (101).</title>
        <authorList>
            <person name="Land M."/>
            <person name="Lapidus A."/>
            <person name="Mayilraj S."/>
            <person name="Chen F."/>
            <person name="Copeland A."/>
            <person name="Del Rio T.G."/>
            <person name="Nolan M."/>
            <person name="Lucas S."/>
            <person name="Tice H."/>
            <person name="Cheng J.F."/>
            <person name="Chertkov O."/>
            <person name="Bruce D."/>
            <person name="Goodwin L."/>
            <person name="Pitluck S."/>
            <person name="Rohde M."/>
            <person name="Goker M."/>
            <person name="Pati A."/>
            <person name="Ivanova N."/>
            <person name="Mavromatis K."/>
            <person name="Chen A."/>
            <person name="Palaniappan K."/>
            <person name="Hauser L."/>
            <person name="Chang Y.J."/>
            <person name="Jeffries C.C."/>
            <person name="Brettin T."/>
            <person name="Detter J.C."/>
            <person name="Han C."/>
            <person name="Chain P."/>
            <person name="Tindall B.J."/>
            <person name="Bristow J."/>
            <person name="Eisen J.A."/>
            <person name="Markowitz V."/>
            <person name="Hugenholtz P."/>
            <person name="Kyrpides N.C."/>
            <person name="Klenk H.P."/>
        </authorList>
    </citation>
    <scope>NUCLEOTIDE SEQUENCE [LARGE SCALE GENOMIC DNA]</scope>
    <source>
        <strain evidence="5">ATCC 29888 / DSM 43827 / JCM 3225 / NBRC 14064 / NCIMB 13271 / NRRL B-12336 / IMRU 3971 / 101</strain>
    </source>
</reference>
<organism evidence="4 5">
    <name type="scientific">Actinosynnema mirum (strain ATCC 29888 / DSM 43827 / JCM 3225 / NBRC 14064 / NCIMB 13271 / NRRL B-12336 / IMRU 3971 / 101)</name>
    <dbReference type="NCBI Taxonomy" id="446462"/>
    <lineage>
        <taxon>Bacteria</taxon>
        <taxon>Bacillati</taxon>
        <taxon>Actinomycetota</taxon>
        <taxon>Actinomycetes</taxon>
        <taxon>Pseudonocardiales</taxon>
        <taxon>Pseudonocardiaceae</taxon>
        <taxon>Actinosynnema</taxon>
    </lineage>
</organism>
<dbReference type="Gene3D" id="1.10.40.30">
    <property type="entry name" value="Fumarase/aspartase (C-terminal domain)"/>
    <property type="match status" value="1"/>
</dbReference>
<dbReference type="InterPro" id="IPR012789">
    <property type="entry name" value="Protocat_PcaB-like"/>
</dbReference>
<dbReference type="InterPro" id="IPR019468">
    <property type="entry name" value="AdenyloSucc_lyase_C"/>
</dbReference>
<dbReference type="GO" id="GO:0016829">
    <property type="term" value="F:lyase activity"/>
    <property type="evidence" value="ECO:0007669"/>
    <property type="project" value="UniProtKB-KW"/>
</dbReference>
<comment type="similarity">
    <text evidence="2">Belongs to the class-II fumarase/aspartase family.</text>
</comment>
<name>C6WMX3_ACTMD</name>
<dbReference type="PANTHER" id="PTHR43172:SF2">
    <property type="entry name" value="ADENYLOSUCCINATE LYASE C-TERMINAL DOMAIN-CONTAINING PROTEIN"/>
    <property type="match status" value="1"/>
</dbReference>
<dbReference type="Pfam" id="PF00206">
    <property type="entry name" value="Lyase_1"/>
    <property type="match status" value="1"/>
</dbReference>
<keyword evidence="4" id="KW-0413">Isomerase</keyword>
<dbReference type="PANTHER" id="PTHR43172">
    <property type="entry name" value="ADENYLOSUCCINATE LYASE"/>
    <property type="match status" value="1"/>
</dbReference>
<evidence type="ECO:0000313" key="4">
    <source>
        <dbReference type="EMBL" id="ACU38486.1"/>
    </source>
</evidence>
<keyword evidence="5" id="KW-1185">Reference proteome</keyword>
<feature type="domain" description="Adenylosuccinate lyase C-terminal" evidence="3">
    <location>
        <begin position="376"/>
        <end position="454"/>
    </location>
</feature>
<dbReference type="STRING" id="446462.Amir_4654"/>
<dbReference type="KEGG" id="ami:Amir_4654"/>
<dbReference type="AlphaFoldDB" id="C6WMX3"/>
<accession>C6WMX3</accession>
<dbReference type="RefSeq" id="WP_015803373.1">
    <property type="nucleotide sequence ID" value="NC_013093.1"/>
</dbReference>
<dbReference type="PRINTS" id="PR00149">
    <property type="entry name" value="FUMRATELYASE"/>
</dbReference>
<dbReference type="SUPFAM" id="SSF48557">
    <property type="entry name" value="L-aspartase-like"/>
    <property type="match status" value="1"/>
</dbReference>
<sequence length="464" mass="48095">MFADTGLLSPGWARTGVDGLLDDRAWLRAMITTEVALARAQARLGVVPEAAAETIAAAADPDAFDWPGLVEGVHATGNPVVAFVSQLTAIVRAADTAAPATGPSAADHVHRGSTSQDVLDTATMLLCRDALRRLRTDLLATAAALAALAGRHRDTPMAGRTLTQHAVPITFGLKAAGWLAQVLDAVERVEAVLDGGLPVSLGGAAGTLAAYGEFADGDPLDLVEPFAAELGLAPQALPWHSARTPIADVASVLAFASGALGRLAADVAVLSRTEIGEVAEPAEPGRGASSAMPQKRNPVHATAILTAARQVPALVSVLHQCLVVEDERSAGGWHAEWQPLREALRLVLGAARNAAALTAGLRAFPDRMRENLALTGGAVVSERLGARLTPVLGKVETKRLLTEATAATSGRPDELPDWLHTRLAGAGPDLEALRALCDPRGYTGASGALVDRAVERWRAVGERG</sequence>
<evidence type="ECO:0000313" key="5">
    <source>
        <dbReference type="Proteomes" id="UP000002213"/>
    </source>
</evidence>
<proteinExistence type="inferred from homology"/>
<dbReference type="PRINTS" id="PR00145">
    <property type="entry name" value="ARGSUCLYASE"/>
</dbReference>
<evidence type="ECO:0000256" key="2">
    <source>
        <dbReference type="ARBA" id="ARBA00034772"/>
    </source>
</evidence>
<evidence type="ECO:0000259" key="3">
    <source>
        <dbReference type="SMART" id="SM00998"/>
    </source>
</evidence>
<dbReference type="GO" id="GO:0019619">
    <property type="term" value="P:3,4-dihydroxybenzoate catabolic process"/>
    <property type="evidence" value="ECO:0007669"/>
    <property type="project" value="InterPro"/>
</dbReference>
<dbReference type="CDD" id="cd01597">
    <property type="entry name" value="pCLME"/>
    <property type="match status" value="1"/>
</dbReference>
<dbReference type="HOGENOM" id="CLU_030949_3_3_11"/>
<evidence type="ECO:0000256" key="1">
    <source>
        <dbReference type="ARBA" id="ARBA00023239"/>
    </source>
</evidence>
<keyword evidence="1" id="KW-0456">Lyase</keyword>
<dbReference type="InterPro" id="IPR022761">
    <property type="entry name" value="Fumarate_lyase_N"/>
</dbReference>
<dbReference type="InterPro" id="IPR008948">
    <property type="entry name" value="L-Aspartase-like"/>
</dbReference>
<dbReference type="Proteomes" id="UP000002213">
    <property type="component" value="Chromosome"/>
</dbReference>
<dbReference type="GO" id="GO:0016853">
    <property type="term" value="F:isomerase activity"/>
    <property type="evidence" value="ECO:0007669"/>
    <property type="project" value="UniProtKB-KW"/>
</dbReference>
<dbReference type="EMBL" id="CP001630">
    <property type="protein sequence ID" value="ACU38486.1"/>
    <property type="molecule type" value="Genomic_DNA"/>
</dbReference>
<gene>
    <name evidence="4" type="ordered locus">Amir_4654</name>
</gene>
<protein>
    <submittedName>
        <fullName evidence="4">3-carboxy-cis,cis-muconate cycloisomerase</fullName>
    </submittedName>
</protein>
<dbReference type="SMART" id="SM00998">
    <property type="entry name" value="ADSL_C"/>
    <property type="match status" value="1"/>
</dbReference>
<dbReference type="InterPro" id="IPR000362">
    <property type="entry name" value="Fumarate_lyase_fam"/>
</dbReference>
<dbReference type="Gene3D" id="1.20.200.10">
    <property type="entry name" value="Fumarase/aspartase (Central domain)"/>
    <property type="match status" value="1"/>
</dbReference>